<dbReference type="InterPro" id="IPR039425">
    <property type="entry name" value="RNA_pol_sigma-70-like"/>
</dbReference>
<sequence length="184" mass="20740">MDAQENIETLMALYQQGDTSAATTLIHAVSPRLHRFFAVQEVSRAEADDLLQETWLRIHRVRHTYRQGEPALAWFYAIARHVRVDHYRKAIRTTAKEDVLEESVEMTNTSGGRVEEFGLEALLAPLSTGEREVVQMLKVEGLSLEEVARATSATVGSVKQKAHRAYKKLRQAFGFSGNKTEASR</sequence>
<evidence type="ECO:0000256" key="3">
    <source>
        <dbReference type="ARBA" id="ARBA00023082"/>
    </source>
</evidence>
<feature type="domain" description="RNA polymerase sigma factor 70 region 4 type 2" evidence="7">
    <location>
        <begin position="119"/>
        <end position="169"/>
    </location>
</feature>
<keyword evidence="5" id="KW-0804">Transcription</keyword>
<dbReference type="InterPro" id="IPR013249">
    <property type="entry name" value="RNA_pol_sigma70_r4_t2"/>
</dbReference>
<evidence type="ECO:0000313" key="9">
    <source>
        <dbReference type="Proteomes" id="UP001059380"/>
    </source>
</evidence>
<feature type="domain" description="RNA polymerase sigma-70 region 2" evidence="6">
    <location>
        <begin position="25"/>
        <end position="90"/>
    </location>
</feature>
<dbReference type="GO" id="GO:0016987">
    <property type="term" value="F:sigma factor activity"/>
    <property type="evidence" value="ECO:0007669"/>
    <property type="project" value="UniProtKB-KW"/>
</dbReference>
<dbReference type="GO" id="GO:0003677">
    <property type="term" value="F:DNA binding"/>
    <property type="evidence" value="ECO:0007669"/>
    <property type="project" value="UniProtKB-KW"/>
</dbReference>
<evidence type="ECO:0000256" key="1">
    <source>
        <dbReference type="ARBA" id="ARBA00010641"/>
    </source>
</evidence>
<dbReference type="KEGG" id="orp:MOP44_06285"/>
<reference evidence="8" key="1">
    <citation type="submission" date="2021-04" db="EMBL/GenBank/DDBJ databases">
        <title>Phylogenetic analysis of Acidobacteriaceae.</title>
        <authorList>
            <person name="Qiu L."/>
            <person name="Zhang Q."/>
        </authorList>
    </citation>
    <scope>NUCLEOTIDE SEQUENCE</scope>
    <source>
        <strain evidence="8">DSM 25168</strain>
    </source>
</reference>
<dbReference type="EMBL" id="CP093313">
    <property type="protein sequence ID" value="UWZ85545.1"/>
    <property type="molecule type" value="Genomic_DNA"/>
</dbReference>
<dbReference type="Gene3D" id="1.10.1740.10">
    <property type="match status" value="1"/>
</dbReference>
<dbReference type="Gene3D" id="1.10.10.10">
    <property type="entry name" value="Winged helix-like DNA-binding domain superfamily/Winged helix DNA-binding domain"/>
    <property type="match status" value="1"/>
</dbReference>
<dbReference type="PANTHER" id="PTHR43133">
    <property type="entry name" value="RNA POLYMERASE ECF-TYPE SIGMA FACTO"/>
    <property type="match status" value="1"/>
</dbReference>
<evidence type="ECO:0000256" key="2">
    <source>
        <dbReference type="ARBA" id="ARBA00023015"/>
    </source>
</evidence>
<comment type="similarity">
    <text evidence="1">Belongs to the sigma-70 factor family. ECF subfamily.</text>
</comment>
<evidence type="ECO:0000259" key="7">
    <source>
        <dbReference type="Pfam" id="PF08281"/>
    </source>
</evidence>
<dbReference type="InterPro" id="IPR007627">
    <property type="entry name" value="RNA_pol_sigma70_r2"/>
</dbReference>
<dbReference type="NCBIfam" id="TIGR02937">
    <property type="entry name" value="sigma70-ECF"/>
    <property type="match status" value="1"/>
</dbReference>
<evidence type="ECO:0000313" key="8">
    <source>
        <dbReference type="EMBL" id="UWZ85545.1"/>
    </source>
</evidence>
<dbReference type="CDD" id="cd06171">
    <property type="entry name" value="Sigma70_r4"/>
    <property type="match status" value="1"/>
</dbReference>
<dbReference type="PANTHER" id="PTHR43133:SF8">
    <property type="entry name" value="RNA POLYMERASE SIGMA FACTOR HI_1459-RELATED"/>
    <property type="match status" value="1"/>
</dbReference>
<dbReference type="InterPro" id="IPR013325">
    <property type="entry name" value="RNA_pol_sigma_r2"/>
</dbReference>
<dbReference type="AlphaFoldDB" id="A0A9J7BSI6"/>
<dbReference type="RefSeq" id="WP_260795103.1">
    <property type="nucleotide sequence ID" value="NZ_CP093313.1"/>
</dbReference>
<evidence type="ECO:0000259" key="6">
    <source>
        <dbReference type="Pfam" id="PF04542"/>
    </source>
</evidence>
<name>A0A9J7BSI6_9BACT</name>
<organism evidence="8 9">
    <name type="scientific">Occallatibacter riparius</name>
    <dbReference type="NCBI Taxonomy" id="1002689"/>
    <lineage>
        <taxon>Bacteria</taxon>
        <taxon>Pseudomonadati</taxon>
        <taxon>Acidobacteriota</taxon>
        <taxon>Terriglobia</taxon>
        <taxon>Terriglobales</taxon>
        <taxon>Acidobacteriaceae</taxon>
        <taxon>Occallatibacter</taxon>
    </lineage>
</organism>
<dbReference type="Pfam" id="PF04542">
    <property type="entry name" value="Sigma70_r2"/>
    <property type="match status" value="1"/>
</dbReference>
<evidence type="ECO:0000256" key="4">
    <source>
        <dbReference type="ARBA" id="ARBA00023125"/>
    </source>
</evidence>
<keyword evidence="9" id="KW-1185">Reference proteome</keyword>
<dbReference type="InterPro" id="IPR014284">
    <property type="entry name" value="RNA_pol_sigma-70_dom"/>
</dbReference>
<keyword evidence="3" id="KW-0731">Sigma factor</keyword>
<dbReference type="SUPFAM" id="SSF88946">
    <property type="entry name" value="Sigma2 domain of RNA polymerase sigma factors"/>
    <property type="match status" value="1"/>
</dbReference>
<evidence type="ECO:0000256" key="5">
    <source>
        <dbReference type="ARBA" id="ARBA00023163"/>
    </source>
</evidence>
<proteinExistence type="inferred from homology"/>
<keyword evidence="2" id="KW-0805">Transcription regulation</keyword>
<protein>
    <submittedName>
        <fullName evidence="8">RNA polymerase sigma factor</fullName>
    </submittedName>
</protein>
<accession>A0A9J7BSI6</accession>
<dbReference type="InterPro" id="IPR036388">
    <property type="entry name" value="WH-like_DNA-bd_sf"/>
</dbReference>
<dbReference type="Proteomes" id="UP001059380">
    <property type="component" value="Chromosome"/>
</dbReference>
<dbReference type="InterPro" id="IPR013324">
    <property type="entry name" value="RNA_pol_sigma_r3/r4-like"/>
</dbReference>
<keyword evidence="4" id="KW-0238">DNA-binding</keyword>
<dbReference type="Pfam" id="PF08281">
    <property type="entry name" value="Sigma70_r4_2"/>
    <property type="match status" value="1"/>
</dbReference>
<dbReference type="GO" id="GO:0006352">
    <property type="term" value="P:DNA-templated transcription initiation"/>
    <property type="evidence" value="ECO:0007669"/>
    <property type="project" value="InterPro"/>
</dbReference>
<gene>
    <name evidence="8" type="ORF">MOP44_06285</name>
</gene>
<dbReference type="SUPFAM" id="SSF88659">
    <property type="entry name" value="Sigma3 and sigma4 domains of RNA polymerase sigma factors"/>
    <property type="match status" value="1"/>
</dbReference>